<dbReference type="EMBL" id="JAUIZM010000001">
    <property type="protein sequence ID" value="KAK1401208.1"/>
    <property type="molecule type" value="Genomic_DNA"/>
</dbReference>
<reference evidence="1" key="1">
    <citation type="submission" date="2023-02" db="EMBL/GenBank/DDBJ databases">
        <title>Genome of toxic invasive species Heracleum sosnowskyi carries increased number of genes despite the absence of recent whole-genome duplications.</title>
        <authorList>
            <person name="Schelkunov M."/>
            <person name="Shtratnikova V."/>
            <person name="Makarenko M."/>
            <person name="Klepikova A."/>
            <person name="Omelchenko D."/>
            <person name="Novikova G."/>
            <person name="Obukhova E."/>
            <person name="Bogdanov V."/>
            <person name="Penin A."/>
            <person name="Logacheva M."/>
        </authorList>
    </citation>
    <scope>NUCLEOTIDE SEQUENCE</scope>
    <source>
        <strain evidence="1">Hsosn_3</strain>
        <tissue evidence="1">Leaf</tissue>
    </source>
</reference>
<evidence type="ECO:0000313" key="1">
    <source>
        <dbReference type="EMBL" id="KAK1401208.1"/>
    </source>
</evidence>
<comment type="caution">
    <text evidence="1">The sequence shown here is derived from an EMBL/GenBank/DDBJ whole genome shotgun (WGS) entry which is preliminary data.</text>
</comment>
<evidence type="ECO:0000313" key="2">
    <source>
        <dbReference type="Proteomes" id="UP001237642"/>
    </source>
</evidence>
<keyword evidence="2" id="KW-1185">Reference proteome</keyword>
<proteinExistence type="predicted"/>
<reference evidence="1" key="2">
    <citation type="submission" date="2023-05" db="EMBL/GenBank/DDBJ databases">
        <authorList>
            <person name="Schelkunov M.I."/>
        </authorList>
    </citation>
    <scope>NUCLEOTIDE SEQUENCE</scope>
    <source>
        <strain evidence="1">Hsosn_3</strain>
        <tissue evidence="1">Leaf</tissue>
    </source>
</reference>
<dbReference type="Proteomes" id="UP001237642">
    <property type="component" value="Unassembled WGS sequence"/>
</dbReference>
<organism evidence="1 2">
    <name type="scientific">Heracleum sosnowskyi</name>
    <dbReference type="NCBI Taxonomy" id="360622"/>
    <lineage>
        <taxon>Eukaryota</taxon>
        <taxon>Viridiplantae</taxon>
        <taxon>Streptophyta</taxon>
        <taxon>Embryophyta</taxon>
        <taxon>Tracheophyta</taxon>
        <taxon>Spermatophyta</taxon>
        <taxon>Magnoliopsida</taxon>
        <taxon>eudicotyledons</taxon>
        <taxon>Gunneridae</taxon>
        <taxon>Pentapetalae</taxon>
        <taxon>asterids</taxon>
        <taxon>campanulids</taxon>
        <taxon>Apiales</taxon>
        <taxon>Apiaceae</taxon>
        <taxon>Apioideae</taxon>
        <taxon>apioid superclade</taxon>
        <taxon>Tordylieae</taxon>
        <taxon>Tordyliinae</taxon>
        <taxon>Heracleum</taxon>
    </lineage>
</organism>
<dbReference type="PANTHER" id="PTHR36373:SF1">
    <property type="entry name" value="EXPRESSED PROTEIN"/>
    <property type="match status" value="1"/>
</dbReference>
<dbReference type="PANTHER" id="PTHR36373">
    <property type="entry name" value="EXPRESSED PROTEIN"/>
    <property type="match status" value="1"/>
</dbReference>
<gene>
    <name evidence="1" type="ORF">POM88_000813</name>
</gene>
<name>A0AAD8NB55_9APIA</name>
<sequence length="347" mass="39481">MDVAVIDWKDSKFVRDDALENINAPQWVDFNAPSQPVDDDSWFCKPDCNHPKTVDDFLKKTPTLKLQRSASVSEMIPFGDRTRREAALKKRGLVPASSAKESKLDGLVEDKAKLKEAIKSSTEKKQFESISPKDEKQKLRSTLSARNLFAGRDLLNQISDFCSDLKKLALRAKERENVEKENPNKTPLAVNKQELKECSDSKLKIVLDERKPLLEVSKEKYEVFEKSNGKQKPRKIRNENAENAPIRLDLKYVGGKEENLSQIRTNPPSPQCFSAKRAVTNTATPTNFKPRTQERGILQELEHRKDVRKETVDNKVTPGRLVPLPAEREPAKTLDVFWFLKPCTLAS</sequence>
<protein>
    <submittedName>
        <fullName evidence="1">Interferon-activable protein</fullName>
    </submittedName>
</protein>
<dbReference type="AlphaFoldDB" id="A0AAD8NB55"/>
<accession>A0AAD8NB55</accession>